<dbReference type="PANTHER" id="PTHR46191">
    <property type="match status" value="1"/>
</dbReference>
<dbReference type="OMA" id="WWRQLIA"/>
<sequence length="277" mass="30651">MLKCVTVECIPTLIQLKRSVHAVYCAAMRRYGLPVDEETVKRAYAHGFKTTQMKYPNFGVGSDGVMKYYKDWWRVSVYETLNAPGMPANGWSKDEFELFFQDVFSEFGSVNTWQAQPDAKDFLQQCQKAGLITGLLDNSYGRYIDDTLPLCDALHEALHFSVLGAEYDPPLLKPNAAAFQEALRKANIVGKMLKEGVVGEIAPDEMLHIGNRLNVDYAGALGAGCKAIILDRSGSVVKDKLMKGAIDFTKLGCKLTTEDVVGSLSEALGLMRDRGYL</sequence>
<gene>
    <name evidence="1" type="ORF">Pmar_PMAR029037</name>
</gene>
<dbReference type="Gene3D" id="3.40.50.1000">
    <property type="entry name" value="HAD superfamily/HAD-like"/>
    <property type="match status" value="1"/>
</dbReference>
<proteinExistence type="predicted"/>
<dbReference type="InterPro" id="IPR036412">
    <property type="entry name" value="HAD-like_sf"/>
</dbReference>
<dbReference type="OrthoDB" id="444127at2759"/>
<dbReference type="InterPro" id="IPR044924">
    <property type="entry name" value="HAD-SF_hydro_IA_REG-2-like_cap"/>
</dbReference>
<dbReference type="RefSeq" id="XP_002775932.1">
    <property type="nucleotide sequence ID" value="XM_002775886.1"/>
</dbReference>
<evidence type="ECO:0000313" key="1">
    <source>
        <dbReference type="EMBL" id="EER07748.1"/>
    </source>
</evidence>
<dbReference type="PANTHER" id="PTHR46191:SF2">
    <property type="entry name" value="HALOACID DEHALOGENASE-LIKE HYDROLASE DOMAIN-CONTAINING PROTEIN 3"/>
    <property type="match status" value="1"/>
</dbReference>
<accession>C5L6C1</accession>
<reference evidence="1 2" key="1">
    <citation type="submission" date="2008-07" db="EMBL/GenBank/DDBJ databases">
        <authorList>
            <person name="El-Sayed N."/>
            <person name="Caler E."/>
            <person name="Inman J."/>
            <person name="Amedeo P."/>
            <person name="Hass B."/>
            <person name="Wortman J."/>
        </authorList>
    </citation>
    <scope>NUCLEOTIDE SEQUENCE [LARGE SCALE GENOMIC DNA]</scope>
    <source>
        <strain evidence="2">ATCC 50983 / TXsc</strain>
    </source>
</reference>
<keyword evidence="2" id="KW-1185">Reference proteome</keyword>
<dbReference type="Proteomes" id="UP000007800">
    <property type="component" value="Unassembled WGS sequence"/>
</dbReference>
<evidence type="ECO:0000313" key="2">
    <source>
        <dbReference type="Proteomes" id="UP000007800"/>
    </source>
</evidence>
<dbReference type="SUPFAM" id="SSF56784">
    <property type="entry name" value="HAD-like"/>
    <property type="match status" value="1"/>
</dbReference>
<dbReference type="AlphaFoldDB" id="C5L6C1"/>
<organism evidence="2">
    <name type="scientific">Perkinsus marinus (strain ATCC 50983 / TXsc)</name>
    <dbReference type="NCBI Taxonomy" id="423536"/>
    <lineage>
        <taxon>Eukaryota</taxon>
        <taxon>Sar</taxon>
        <taxon>Alveolata</taxon>
        <taxon>Perkinsozoa</taxon>
        <taxon>Perkinsea</taxon>
        <taxon>Perkinsida</taxon>
        <taxon>Perkinsidae</taxon>
        <taxon>Perkinsus</taxon>
    </lineage>
</organism>
<dbReference type="Gene3D" id="1.10.150.720">
    <property type="entry name" value="Haloacid dehalogenase-like hydrolase"/>
    <property type="match status" value="1"/>
</dbReference>
<dbReference type="EMBL" id="GG679756">
    <property type="protein sequence ID" value="EER07748.1"/>
    <property type="molecule type" value="Genomic_DNA"/>
</dbReference>
<protein>
    <submittedName>
        <fullName evidence="1">Rhythmically expressedprotein 2 protein, putative</fullName>
    </submittedName>
</protein>
<dbReference type="GeneID" id="9042697"/>
<dbReference type="InterPro" id="IPR023214">
    <property type="entry name" value="HAD_sf"/>
</dbReference>
<name>C5L6C1_PERM5</name>
<dbReference type="InterPro" id="IPR051828">
    <property type="entry name" value="HAD-like_hydrolase_domain"/>
</dbReference>
<dbReference type="Pfam" id="PF00702">
    <property type="entry name" value="Hydrolase"/>
    <property type="match status" value="1"/>
</dbReference>
<dbReference type="InParanoid" id="C5L6C1"/>